<evidence type="ECO:0000256" key="3">
    <source>
        <dbReference type="ARBA" id="ARBA00022538"/>
    </source>
</evidence>
<evidence type="ECO:0000256" key="5">
    <source>
        <dbReference type="ARBA" id="ARBA00023027"/>
    </source>
</evidence>
<evidence type="ECO:0000313" key="9">
    <source>
        <dbReference type="EMBL" id="QJD29138.1"/>
    </source>
</evidence>
<dbReference type="InterPro" id="IPR036721">
    <property type="entry name" value="RCK_C_sf"/>
</dbReference>
<dbReference type="NCBIfam" id="NF007032">
    <property type="entry name" value="PRK09496.1-4"/>
    <property type="match status" value="1"/>
</dbReference>
<dbReference type="FunFam" id="3.40.50.720:FF:000042">
    <property type="entry name" value="Trk system potassium transporter TrkA"/>
    <property type="match status" value="1"/>
</dbReference>
<keyword evidence="6" id="KW-0406">Ion transport</keyword>
<evidence type="ECO:0000259" key="7">
    <source>
        <dbReference type="PROSITE" id="PS51201"/>
    </source>
</evidence>
<dbReference type="InterPro" id="IPR036291">
    <property type="entry name" value="NAD(P)-bd_dom_sf"/>
</dbReference>
<dbReference type="KEGG" id="metu:GNH96_03595"/>
<dbReference type="Proteomes" id="UP000503004">
    <property type="component" value="Chromosome"/>
</dbReference>
<dbReference type="Gene3D" id="3.30.70.1450">
    <property type="entry name" value="Regulator of K+ conductance, C-terminal domain"/>
    <property type="match status" value="2"/>
</dbReference>
<feature type="domain" description="RCK C-terminal" evidence="8">
    <location>
        <begin position="367"/>
        <end position="452"/>
    </location>
</feature>
<dbReference type="EMBL" id="CP046565">
    <property type="protein sequence ID" value="QJD29138.1"/>
    <property type="molecule type" value="Genomic_DNA"/>
</dbReference>
<dbReference type="Gene3D" id="3.40.50.720">
    <property type="entry name" value="NAD(P)-binding Rossmann-like Domain"/>
    <property type="match status" value="2"/>
</dbReference>
<dbReference type="SUPFAM" id="SSF51735">
    <property type="entry name" value="NAD(P)-binding Rossmann-fold domains"/>
    <property type="match status" value="2"/>
</dbReference>
<proteinExistence type="predicted"/>
<dbReference type="PROSITE" id="PS51201">
    <property type="entry name" value="RCK_N"/>
    <property type="match status" value="2"/>
</dbReference>
<dbReference type="GO" id="GO:0015079">
    <property type="term" value="F:potassium ion transmembrane transporter activity"/>
    <property type="evidence" value="ECO:0007669"/>
    <property type="project" value="InterPro"/>
</dbReference>
<reference evidence="10" key="1">
    <citation type="submission" date="2019-12" db="EMBL/GenBank/DDBJ databases">
        <authorList>
            <person name="Awala S.I."/>
            <person name="Rhee S.K."/>
        </authorList>
    </citation>
    <scope>NUCLEOTIDE SEQUENCE [LARGE SCALE GENOMIC DNA]</scope>
    <source>
        <strain evidence="10">IM1</strain>
    </source>
</reference>
<keyword evidence="2" id="KW-0813">Transport</keyword>
<evidence type="ECO:0000256" key="6">
    <source>
        <dbReference type="ARBA" id="ARBA00023065"/>
    </source>
</evidence>
<dbReference type="NCBIfam" id="NF007039">
    <property type="entry name" value="PRK09496.3-2"/>
    <property type="match status" value="1"/>
</dbReference>
<dbReference type="FunFam" id="3.30.70.1450:FF:000001">
    <property type="entry name" value="Trk system potassium transporter TrkA"/>
    <property type="match status" value="1"/>
</dbReference>
<dbReference type="Pfam" id="PF02254">
    <property type="entry name" value="TrkA_N"/>
    <property type="match status" value="2"/>
</dbReference>
<organism evidence="9 10">
    <name type="scientific">Methylococcus geothermalis</name>
    <dbReference type="NCBI Taxonomy" id="2681310"/>
    <lineage>
        <taxon>Bacteria</taxon>
        <taxon>Pseudomonadati</taxon>
        <taxon>Pseudomonadota</taxon>
        <taxon>Gammaproteobacteria</taxon>
        <taxon>Methylococcales</taxon>
        <taxon>Methylococcaceae</taxon>
        <taxon>Methylococcus</taxon>
    </lineage>
</organism>
<dbReference type="PANTHER" id="PTHR43833">
    <property type="entry name" value="POTASSIUM CHANNEL PROTEIN 2-RELATED-RELATED"/>
    <property type="match status" value="1"/>
</dbReference>
<dbReference type="SUPFAM" id="SSF116726">
    <property type="entry name" value="TrkA C-terminal domain-like"/>
    <property type="match status" value="2"/>
</dbReference>
<keyword evidence="3" id="KW-0633">Potassium transport</keyword>
<feature type="domain" description="RCK N-terminal" evidence="7">
    <location>
        <begin position="231"/>
        <end position="353"/>
    </location>
</feature>
<dbReference type="NCBIfam" id="NF007030">
    <property type="entry name" value="PRK09496.1-1"/>
    <property type="match status" value="1"/>
</dbReference>
<dbReference type="InterPro" id="IPR050721">
    <property type="entry name" value="Trk_Ktr_HKT_K-transport"/>
</dbReference>
<accession>A0A858Q5L2</accession>
<evidence type="ECO:0000256" key="4">
    <source>
        <dbReference type="ARBA" id="ARBA00022958"/>
    </source>
</evidence>
<evidence type="ECO:0000313" key="10">
    <source>
        <dbReference type="Proteomes" id="UP000503004"/>
    </source>
</evidence>
<dbReference type="GO" id="GO:0005886">
    <property type="term" value="C:plasma membrane"/>
    <property type="evidence" value="ECO:0007669"/>
    <property type="project" value="InterPro"/>
</dbReference>
<feature type="domain" description="RCK N-terminal" evidence="7">
    <location>
        <begin position="1"/>
        <end position="122"/>
    </location>
</feature>
<keyword evidence="4" id="KW-0630">Potassium</keyword>
<keyword evidence="5" id="KW-0520">NAD</keyword>
<protein>
    <recommendedName>
        <fullName evidence="1">Trk system potassium uptake protein TrkA</fullName>
    </recommendedName>
</protein>
<dbReference type="PANTHER" id="PTHR43833:SF5">
    <property type="entry name" value="TRK SYSTEM POTASSIUM UPTAKE PROTEIN TRKA"/>
    <property type="match status" value="1"/>
</dbReference>
<name>A0A858Q5L2_9GAMM</name>
<dbReference type="InterPro" id="IPR006037">
    <property type="entry name" value="RCK_C"/>
</dbReference>
<dbReference type="AlphaFoldDB" id="A0A858Q5L2"/>
<dbReference type="RefSeq" id="WP_169602358.1">
    <property type="nucleotide sequence ID" value="NZ_CP046565.1"/>
</dbReference>
<dbReference type="NCBIfam" id="NF007031">
    <property type="entry name" value="PRK09496.1-2"/>
    <property type="match status" value="1"/>
</dbReference>
<dbReference type="Pfam" id="PF02080">
    <property type="entry name" value="TrkA_C"/>
    <property type="match status" value="1"/>
</dbReference>
<sequence>MKIIILGAGQVGTSVLASLCSEDNDIVVVDKQTSVLRELHDRFDIGTVQGNAAHPTVLKRAGADDTDMLIAVTSDDETNMLACQISHTLFNIPKKIARVRAIEYLSYPEIFSKEGVPIDVVISPEQIVTQMIERLLEYPGASQVLDFAAGRVRLVSVRALTGGPLVGREIRELHQHMPNVHARIAAIFRNARPIIPNGRQTIEHGDEVFFMASSEEISDVMSELRELDKPYKRLMFAGGGHIGKRVAQALEHRYQVKVIEKNADRAKKIAGDLTNTVVLLGDASDKELLLSENIENTDIFCAITNDDEANILSAMLAKRLGARRVISLVNKAAYADIVDPNQIDLVISPQQSTIGALLRHIRKGDVVQVHSLRHGDAEALEAVAHGTPGKSKVIGMPIDRIPIPPGVVMGALVRDREVIQVHHDTVIEEGDHVIMFLLDKKVIPIIEQMFQGDAPRR</sequence>
<dbReference type="PRINTS" id="PR00335">
    <property type="entry name" value="KUPTAKETRKA"/>
</dbReference>
<keyword evidence="10" id="KW-1185">Reference proteome</keyword>
<dbReference type="PROSITE" id="PS51202">
    <property type="entry name" value="RCK_C"/>
    <property type="match status" value="2"/>
</dbReference>
<evidence type="ECO:0000256" key="1">
    <source>
        <dbReference type="ARBA" id="ARBA00017378"/>
    </source>
</evidence>
<dbReference type="InterPro" id="IPR003148">
    <property type="entry name" value="RCK_N"/>
</dbReference>
<evidence type="ECO:0000256" key="2">
    <source>
        <dbReference type="ARBA" id="ARBA00022448"/>
    </source>
</evidence>
<evidence type="ECO:0000259" key="8">
    <source>
        <dbReference type="PROSITE" id="PS51202"/>
    </source>
</evidence>
<gene>
    <name evidence="9" type="primary">trkA</name>
    <name evidence="9" type="ORF">GNH96_03595</name>
</gene>
<feature type="domain" description="RCK C-terminal" evidence="8">
    <location>
        <begin position="142"/>
        <end position="226"/>
    </location>
</feature>
<dbReference type="InterPro" id="IPR006036">
    <property type="entry name" value="K_uptake_TrkA"/>
</dbReference>